<evidence type="ECO:0000313" key="3">
    <source>
        <dbReference type="Proteomes" id="UP000694865"/>
    </source>
</evidence>
<sequence length="540" mass="59484">MVLSYLLVSCCIWTEVLSVPVSTLQKVPAFYSGAGVSSSVGNGNGETQEYTQTQHGKQPARHPAHIPGEASHSIDKQGSGSYSLPSPIGIIGYIPKHDLPDHINVKSNQPDCDTLKENEDVLYHSSQPEQKLFEQDNPITLSTALFGNRRPTGNKPEVNSTRERFPSISDLPAPPTIDHMELPPIAPLETGIPASTMKEFPMHHSAIQHFTESDTLGEFVSNKKFPISVAGALRTMSDAKNHEPTYTSDELGPIAGNHGKPAAGLPDFAPQHLLPLLPVLLTISDGSGGFASQNITSTPRQTVNNVLTQAQWNYEFQNSEIANPFQYSVRQTNNECYVISRILNINTSVSRVWFIVVVNSNGKEIYFNSCLPDEKIIVRPGYTVKVVLLPTKSHRLPIHDVSQSDTDGVDDGVDPYDNIPDEEINIISHAKQTLLFHNQSPWQKKGSNTFDVTMGSFDGAETCEFVGCFLLSQLRARLGNNVRIGLYRDDGLVALDATPKETEQIKQDICRVFKNHSLKIAIEANKKIVNFLDVTLAKPR</sequence>
<feature type="chain" id="PRO_5045512324" evidence="2">
    <location>
        <begin position="19"/>
        <end position="540"/>
    </location>
</feature>
<feature type="region of interest" description="Disordered" evidence="1">
    <location>
        <begin position="146"/>
        <end position="176"/>
    </location>
</feature>
<proteinExistence type="predicted"/>
<name>A0ABM0M4G3_SACKO</name>
<dbReference type="GeneID" id="102801354"/>
<gene>
    <name evidence="4" type="primary">LOC102801354</name>
</gene>
<keyword evidence="3" id="KW-1185">Reference proteome</keyword>
<evidence type="ECO:0000313" key="4">
    <source>
        <dbReference type="RefSeq" id="XP_006814904.1"/>
    </source>
</evidence>
<dbReference type="RefSeq" id="XP_006814904.1">
    <property type="nucleotide sequence ID" value="XM_006814841.1"/>
</dbReference>
<protein>
    <submittedName>
        <fullName evidence="4">Uncharacterized protein LOC102801354</fullName>
    </submittedName>
</protein>
<accession>A0ABM0M4G3</accession>
<keyword evidence="2" id="KW-0732">Signal</keyword>
<dbReference type="Proteomes" id="UP000694865">
    <property type="component" value="Unplaced"/>
</dbReference>
<feature type="signal peptide" evidence="2">
    <location>
        <begin position="1"/>
        <end position="18"/>
    </location>
</feature>
<evidence type="ECO:0000256" key="1">
    <source>
        <dbReference type="SAM" id="MobiDB-lite"/>
    </source>
</evidence>
<organism evidence="3 4">
    <name type="scientific">Saccoglossus kowalevskii</name>
    <name type="common">Acorn worm</name>
    <dbReference type="NCBI Taxonomy" id="10224"/>
    <lineage>
        <taxon>Eukaryota</taxon>
        <taxon>Metazoa</taxon>
        <taxon>Hemichordata</taxon>
        <taxon>Enteropneusta</taxon>
        <taxon>Harrimaniidae</taxon>
        <taxon>Saccoglossus</taxon>
    </lineage>
</organism>
<feature type="compositionally biased region" description="Polar residues" evidence="1">
    <location>
        <begin position="46"/>
        <end position="56"/>
    </location>
</feature>
<reference evidence="4" key="1">
    <citation type="submission" date="2025-08" db="UniProtKB">
        <authorList>
            <consortium name="RefSeq"/>
        </authorList>
    </citation>
    <scope>IDENTIFICATION</scope>
    <source>
        <tissue evidence="4">Testes</tissue>
    </source>
</reference>
<evidence type="ECO:0000256" key="2">
    <source>
        <dbReference type="SAM" id="SignalP"/>
    </source>
</evidence>
<feature type="region of interest" description="Disordered" evidence="1">
    <location>
        <begin position="37"/>
        <end position="81"/>
    </location>
</feature>